<dbReference type="EMBL" id="JBBPBN010000001">
    <property type="protein sequence ID" value="KAK9045617.1"/>
    <property type="molecule type" value="Genomic_DNA"/>
</dbReference>
<proteinExistence type="predicted"/>
<name>A0ABR2U7M1_9ROSI</name>
<evidence type="ECO:0000313" key="2">
    <source>
        <dbReference type="EMBL" id="KAK9045617.1"/>
    </source>
</evidence>
<gene>
    <name evidence="2" type="ORF">V6N11_051526</name>
</gene>
<reference evidence="2 3" key="1">
    <citation type="journal article" date="2024" name="G3 (Bethesda)">
        <title>Genome assembly of Hibiscus sabdariffa L. provides insights into metabolisms of medicinal natural products.</title>
        <authorList>
            <person name="Kim T."/>
        </authorList>
    </citation>
    <scope>NUCLEOTIDE SEQUENCE [LARGE SCALE GENOMIC DNA]</scope>
    <source>
        <strain evidence="2">TK-2024</strain>
        <tissue evidence="2">Old leaves</tissue>
    </source>
</reference>
<sequence length="79" mass="8002">MIVGDAIVSDNPSNSDHLAVNSVVDPTVNIAANVASVNLNSNGVNSMVDTPNGLPTSYVVPASSSQSPLHATADVSIDR</sequence>
<feature type="region of interest" description="Disordered" evidence="1">
    <location>
        <begin position="59"/>
        <end position="79"/>
    </location>
</feature>
<accession>A0ABR2U7M1</accession>
<evidence type="ECO:0000256" key="1">
    <source>
        <dbReference type="SAM" id="MobiDB-lite"/>
    </source>
</evidence>
<dbReference type="Proteomes" id="UP001396334">
    <property type="component" value="Unassembled WGS sequence"/>
</dbReference>
<keyword evidence="3" id="KW-1185">Reference proteome</keyword>
<organism evidence="2 3">
    <name type="scientific">Hibiscus sabdariffa</name>
    <name type="common">roselle</name>
    <dbReference type="NCBI Taxonomy" id="183260"/>
    <lineage>
        <taxon>Eukaryota</taxon>
        <taxon>Viridiplantae</taxon>
        <taxon>Streptophyta</taxon>
        <taxon>Embryophyta</taxon>
        <taxon>Tracheophyta</taxon>
        <taxon>Spermatophyta</taxon>
        <taxon>Magnoliopsida</taxon>
        <taxon>eudicotyledons</taxon>
        <taxon>Gunneridae</taxon>
        <taxon>Pentapetalae</taxon>
        <taxon>rosids</taxon>
        <taxon>malvids</taxon>
        <taxon>Malvales</taxon>
        <taxon>Malvaceae</taxon>
        <taxon>Malvoideae</taxon>
        <taxon>Hibiscus</taxon>
    </lineage>
</organism>
<comment type="caution">
    <text evidence="2">The sequence shown here is derived from an EMBL/GenBank/DDBJ whole genome shotgun (WGS) entry which is preliminary data.</text>
</comment>
<protein>
    <submittedName>
        <fullName evidence="2">Uncharacterized protein</fullName>
    </submittedName>
</protein>
<evidence type="ECO:0000313" key="3">
    <source>
        <dbReference type="Proteomes" id="UP001396334"/>
    </source>
</evidence>